<dbReference type="HOGENOM" id="CLU_1968521_0_0_4"/>
<dbReference type="Proteomes" id="UP000061135">
    <property type="component" value="Chromosome"/>
</dbReference>
<proteinExistence type="predicted"/>
<dbReference type="AlphaFoldDB" id="A0A0E3ZL67"/>
<sequence>MSAPIKIPSLLLGLFVLLIASGGLFYSYYTRDLPECKDEYIQILLNQEIRNHEALIQDSRTLSFNNIAEVSHRDGMRICSTNLLTTQGTYAVGYQVVNREMESDTIWQRLTGPTDYSVKIEYVRKVD</sequence>
<dbReference type="STRING" id="1835254.CL55_00004070"/>
<evidence type="ECO:0000313" key="2">
    <source>
        <dbReference type="Proteomes" id="UP000061135"/>
    </source>
</evidence>
<dbReference type="KEGG" id="pdq:CL55_00004070"/>
<keyword evidence="2" id="KW-1185">Reference proteome</keyword>
<organism evidence="1 2">
    <name type="scientific">Polynucleobacter duraquae</name>
    <dbReference type="NCBI Taxonomy" id="1835254"/>
    <lineage>
        <taxon>Bacteria</taxon>
        <taxon>Pseudomonadati</taxon>
        <taxon>Pseudomonadota</taxon>
        <taxon>Betaproteobacteria</taxon>
        <taxon>Burkholderiales</taxon>
        <taxon>Burkholderiaceae</taxon>
        <taxon>Polynucleobacter</taxon>
    </lineage>
</organism>
<gene>
    <name evidence="1" type="ORF">CL55_00004070</name>
</gene>
<evidence type="ECO:0000313" key="1">
    <source>
        <dbReference type="EMBL" id="AKD24740.1"/>
    </source>
</evidence>
<protein>
    <submittedName>
        <fullName evidence="1">Uncharacterized protein</fullName>
    </submittedName>
</protein>
<accession>A0A0E3ZL67</accession>
<name>A0A0E3ZL67_9BURK</name>
<dbReference type="EMBL" id="CP007501">
    <property type="protein sequence ID" value="AKD24740.1"/>
    <property type="molecule type" value="Genomic_DNA"/>
</dbReference>
<reference evidence="1 2" key="1">
    <citation type="submission" date="2014-03" db="EMBL/GenBank/DDBJ databases">
        <title>Genome of Polynucleobacter strain MWH-MoK4.</title>
        <authorList>
            <person name="Hahn M.W."/>
        </authorList>
    </citation>
    <scope>NUCLEOTIDE SEQUENCE [LARGE SCALE GENOMIC DNA]</scope>
    <source>
        <strain evidence="1 2">MWH-MoK4</strain>
    </source>
</reference>
<dbReference type="PATRIC" id="fig|576611.7.peg.408"/>